<dbReference type="GO" id="GO:0051539">
    <property type="term" value="F:4 iron, 4 sulfur cluster binding"/>
    <property type="evidence" value="ECO:0007669"/>
    <property type="project" value="UniProtKB-KW"/>
</dbReference>
<dbReference type="Pfam" id="PF03460">
    <property type="entry name" value="NIR_SIR_ferr"/>
    <property type="match status" value="1"/>
</dbReference>
<dbReference type="SUPFAM" id="SSF55124">
    <property type="entry name" value="Nitrite/Sulfite reductase N-terminal domain-like"/>
    <property type="match status" value="1"/>
</dbReference>
<evidence type="ECO:0000256" key="1">
    <source>
        <dbReference type="ARBA" id="ARBA00022485"/>
    </source>
</evidence>
<dbReference type="EMBL" id="PVLV01000048">
    <property type="protein sequence ID" value="PRH80601.1"/>
    <property type="molecule type" value="Genomic_DNA"/>
</dbReference>
<keyword evidence="2" id="KW-0408">Iron</keyword>
<dbReference type="PANTHER" id="PTHR32439:SF9">
    <property type="entry name" value="BLR3264 PROTEIN"/>
    <property type="match status" value="1"/>
</dbReference>
<protein>
    <submittedName>
        <fullName evidence="6">Cobalamin biosynthesis protein CobG</fullName>
    </submittedName>
</protein>
<evidence type="ECO:0000256" key="2">
    <source>
        <dbReference type="ARBA" id="ARBA00022617"/>
    </source>
</evidence>
<dbReference type="GO" id="GO:0016491">
    <property type="term" value="F:oxidoreductase activity"/>
    <property type="evidence" value="ECO:0007669"/>
    <property type="project" value="UniProtKB-KW"/>
</dbReference>
<gene>
    <name evidence="6" type="ORF">C6N75_03410</name>
</gene>
<accession>A0A2S9Q1Q9</accession>
<keyword evidence="2" id="KW-0479">Metal-binding</keyword>
<keyword evidence="1" id="KW-0004">4Fe-4S</keyword>
<keyword evidence="2" id="KW-0349">Heme</keyword>
<dbReference type="Proteomes" id="UP000239322">
    <property type="component" value="Unassembled WGS sequence"/>
</dbReference>
<dbReference type="Gene3D" id="3.90.480.20">
    <property type="match status" value="1"/>
</dbReference>
<name>A0A2S9Q1Q9_9ACTN</name>
<keyword evidence="1" id="KW-0411">Iron-sulfur</keyword>
<keyword evidence="7" id="KW-1185">Reference proteome</keyword>
<dbReference type="InterPro" id="IPR036136">
    <property type="entry name" value="Nit/Sulf_reduc_fer-like_dom_sf"/>
</dbReference>
<feature type="non-terminal residue" evidence="6">
    <location>
        <position position="260"/>
    </location>
</feature>
<evidence type="ECO:0000313" key="6">
    <source>
        <dbReference type="EMBL" id="PRH80601.1"/>
    </source>
</evidence>
<evidence type="ECO:0000313" key="7">
    <source>
        <dbReference type="Proteomes" id="UP000239322"/>
    </source>
</evidence>
<evidence type="ECO:0000256" key="4">
    <source>
        <dbReference type="SAM" id="MobiDB-lite"/>
    </source>
</evidence>
<feature type="domain" description="Nitrite/Sulfite reductase ferredoxin-like" evidence="5">
    <location>
        <begin position="49"/>
        <end position="93"/>
    </location>
</feature>
<feature type="region of interest" description="Disordered" evidence="4">
    <location>
        <begin position="1"/>
        <end position="34"/>
    </location>
</feature>
<comment type="caution">
    <text evidence="6">The sequence shown here is derived from an EMBL/GenBank/DDBJ whole genome shotgun (WGS) entry which is preliminary data.</text>
</comment>
<organism evidence="6 7">
    <name type="scientific">Streptomyces solincola</name>
    <dbReference type="NCBI Taxonomy" id="2100817"/>
    <lineage>
        <taxon>Bacteria</taxon>
        <taxon>Bacillati</taxon>
        <taxon>Actinomycetota</taxon>
        <taxon>Actinomycetes</taxon>
        <taxon>Kitasatosporales</taxon>
        <taxon>Streptomycetaceae</taxon>
        <taxon>Streptomyces</taxon>
    </lineage>
</organism>
<evidence type="ECO:0000259" key="5">
    <source>
        <dbReference type="Pfam" id="PF03460"/>
    </source>
</evidence>
<keyword evidence="3" id="KW-0560">Oxidoreductase</keyword>
<dbReference type="InterPro" id="IPR051329">
    <property type="entry name" value="NIR_SIR_4Fe-4S"/>
</dbReference>
<sequence>MLAAMPPESPKRPQPGEGHIRKRPSGRVRDRGDACPGALKLHRADDGALARLRLPTGVLTERQIRVLADAADRLGDGRLSLTSRGNLELRGLGEGCGLDLAELLRGAGLLPASEAHERIRNMVVSPLAGPGVQAAARELDALLCARAWTTGLSGRFLFAVDDGRGDVAALGADVTLLAAEDDGFLLTAAGRAYRIAGPDAPAAALAAARAFLTAAETAGTGAWRIAELPDAGHEMDVTGQLARAGVAAAPAPVPPTRSCA</sequence>
<reference evidence="6 7" key="1">
    <citation type="submission" date="2018-03" db="EMBL/GenBank/DDBJ databases">
        <title>Novel Streptomyces sp. from soil.</title>
        <authorList>
            <person name="Tan G.Y.A."/>
            <person name="Lee Z.Y."/>
        </authorList>
    </citation>
    <scope>NUCLEOTIDE SEQUENCE [LARGE SCALE GENOMIC DNA]</scope>
    <source>
        <strain evidence="6 7">ST5x</strain>
    </source>
</reference>
<proteinExistence type="predicted"/>
<evidence type="ECO:0000256" key="3">
    <source>
        <dbReference type="ARBA" id="ARBA00023002"/>
    </source>
</evidence>
<dbReference type="AlphaFoldDB" id="A0A2S9Q1Q9"/>
<dbReference type="PANTHER" id="PTHR32439">
    <property type="entry name" value="FERREDOXIN--NITRITE REDUCTASE, CHLOROPLASTIC"/>
    <property type="match status" value="1"/>
</dbReference>
<dbReference type="InterPro" id="IPR005117">
    <property type="entry name" value="NiRdtase/SiRdtase_haem-b_fer"/>
</dbReference>